<dbReference type="KEGG" id="spol:FH971_14065"/>
<proteinExistence type="predicted"/>
<dbReference type="InterPro" id="IPR026866">
    <property type="entry name" value="CR006_AAA"/>
</dbReference>
<reference evidence="3 4" key="1">
    <citation type="submission" date="2019-06" db="EMBL/GenBank/DDBJ databases">
        <title>The genome of Shewanella sp. SM1901.</title>
        <authorList>
            <person name="Cha Q."/>
        </authorList>
    </citation>
    <scope>NUCLEOTIDE SEQUENCE [LARGE SCALE GENOMIC DNA]</scope>
    <source>
        <strain evidence="3 4">SM1901</strain>
    </source>
</reference>
<organism evidence="3 4">
    <name type="scientific">Shewanella polaris</name>
    <dbReference type="NCBI Taxonomy" id="2588449"/>
    <lineage>
        <taxon>Bacteria</taxon>
        <taxon>Pseudomonadati</taxon>
        <taxon>Pseudomonadota</taxon>
        <taxon>Gammaproteobacteria</taxon>
        <taxon>Alteromonadales</taxon>
        <taxon>Shewanellaceae</taxon>
        <taxon>Shewanella</taxon>
    </lineage>
</organism>
<accession>A0A4Y5YHG3</accession>
<keyword evidence="1" id="KW-0175">Coiled coil</keyword>
<dbReference type="Pfam" id="PF13166">
    <property type="entry name" value="AAA_13"/>
    <property type="match status" value="1"/>
</dbReference>
<evidence type="ECO:0000313" key="4">
    <source>
        <dbReference type="Proteomes" id="UP000319809"/>
    </source>
</evidence>
<dbReference type="SUPFAM" id="SSF52540">
    <property type="entry name" value="P-loop containing nucleoside triphosphate hydrolases"/>
    <property type="match status" value="1"/>
</dbReference>
<evidence type="ECO:0000313" key="3">
    <source>
        <dbReference type="EMBL" id="QDE31986.1"/>
    </source>
</evidence>
<sequence>MSIKSIQKLKQFGIFQNHTNSNAKDFGKYNLFYGWNGSGKSTLSGVFRCIENKAHSIRFPSSEFSVSLNGEAAITQANIAESDLNVYTFNQDFIDENISWNSVVKSILLVDKEKIEEREKLEELKKKQKSDSEVHNKEAEAIKKLNTAVSKFGTSSARHMKTSLQSIDTTDSYYLNYDKRKFEAFITANHEATKADEPLLDDDKIIELTNAAKPDQKSTITFTPQTINQETFSKAKERLEDLLKTSVVSETIQRLVEYGDIRSWIETGLELHKRHDTNECEFCGNTITEVRIKQLEAHFNDDYKAFQDRLVRADGWLVSQYVQSPVLPSASDFYEEFKKEYIDSCSALEKAITTLNEDIATWHSVLKEKTGNPLETGLIVDIINKSSVTAFNDAMTAIGKVVGKHNHKSGNFEVETKKAKKQLELHYATTEVKDFGYHEKKKEVTRRTAENTTLKTTINSLDSEIRWLEDSLSNEGLGADQFNESLHKFLGRSELTLRFNPSNKGYEILRNDSDLVEGNLSEGEKTAIAFVYFITKLKENDNKMENTIVVVDDPVSSFDSNHLFHSYSFLRSNCDKAKQLFVFTHNFTYFKLMRDWFEGVNRNRQRKNPPKVPNAFFYTIQTTTSTPRSSTFMDADLSLVKYNSEYHYIFSKLYAFKDSSTLSRDDAFLTANLARKLLESFFSFKFPKHRSDISQLMTCGLNGCETTDEATKEKIYRFINKYSHSAVIEINEDSSENLLGESQNVIGDIFTWLHEVDEVHYNEMVEVVT</sequence>
<protein>
    <recommendedName>
        <fullName evidence="2">Protein CR006 P-loop domain-containing protein</fullName>
    </recommendedName>
</protein>
<dbReference type="AlphaFoldDB" id="A0A4Y5YHG3"/>
<dbReference type="EMBL" id="CP041036">
    <property type="protein sequence ID" value="QDE31986.1"/>
    <property type="molecule type" value="Genomic_DNA"/>
</dbReference>
<evidence type="ECO:0000259" key="2">
    <source>
        <dbReference type="Pfam" id="PF13166"/>
    </source>
</evidence>
<dbReference type="InterPro" id="IPR027417">
    <property type="entry name" value="P-loop_NTPase"/>
</dbReference>
<dbReference type="Proteomes" id="UP000319809">
    <property type="component" value="Chromosome"/>
</dbReference>
<dbReference type="RefSeq" id="WP_140234736.1">
    <property type="nucleotide sequence ID" value="NZ_CP041036.1"/>
</dbReference>
<gene>
    <name evidence="3" type="ORF">FH971_14065</name>
</gene>
<feature type="domain" description="Protein CR006 P-loop" evidence="2">
    <location>
        <begin position="11"/>
        <end position="750"/>
    </location>
</feature>
<dbReference type="Gene3D" id="3.40.50.300">
    <property type="entry name" value="P-loop containing nucleotide triphosphate hydrolases"/>
    <property type="match status" value="1"/>
</dbReference>
<keyword evidence="4" id="KW-1185">Reference proteome</keyword>
<feature type="coiled-coil region" evidence="1">
    <location>
        <begin position="107"/>
        <end position="138"/>
    </location>
</feature>
<evidence type="ECO:0000256" key="1">
    <source>
        <dbReference type="SAM" id="Coils"/>
    </source>
</evidence>
<name>A0A4Y5YHG3_9GAMM</name>